<dbReference type="Pfam" id="PF09994">
    <property type="entry name" value="T6SS_Tle1-like_cat"/>
    <property type="match status" value="1"/>
</dbReference>
<evidence type="ECO:0000259" key="2">
    <source>
        <dbReference type="Pfam" id="PF09994"/>
    </source>
</evidence>
<feature type="domain" description="T6SS Phospholipase effector Tle1-like catalytic" evidence="2">
    <location>
        <begin position="8"/>
        <end position="275"/>
    </location>
</feature>
<name>A0A2U1SNT5_METSR</name>
<evidence type="ECO:0000256" key="1">
    <source>
        <dbReference type="SAM" id="MobiDB-lite"/>
    </source>
</evidence>
<protein>
    <submittedName>
        <fullName evidence="3">DUF2235 domain-containing protein</fullName>
    </submittedName>
</protein>
<dbReference type="RefSeq" id="WP_108917851.1">
    <property type="nucleotide sequence ID" value="NZ_BGJY01000001.1"/>
</dbReference>
<evidence type="ECO:0000313" key="3">
    <source>
        <dbReference type="EMBL" id="PWB93274.1"/>
    </source>
</evidence>
<dbReference type="InterPro" id="IPR018712">
    <property type="entry name" value="Tle1-like_cat"/>
</dbReference>
<gene>
    <name evidence="3" type="ORF">C5689_13820</name>
</gene>
<dbReference type="EMBL" id="PUIV01000024">
    <property type="protein sequence ID" value="PWB93274.1"/>
    <property type="molecule type" value="Genomic_DNA"/>
</dbReference>
<dbReference type="Proteomes" id="UP000245137">
    <property type="component" value="Unassembled WGS sequence"/>
</dbReference>
<dbReference type="InterPro" id="IPR029058">
    <property type="entry name" value="AB_hydrolase_fold"/>
</dbReference>
<organism evidence="3 4">
    <name type="scientific">Methylosinus sporium</name>
    <dbReference type="NCBI Taxonomy" id="428"/>
    <lineage>
        <taxon>Bacteria</taxon>
        <taxon>Pseudomonadati</taxon>
        <taxon>Pseudomonadota</taxon>
        <taxon>Alphaproteobacteria</taxon>
        <taxon>Hyphomicrobiales</taxon>
        <taxon>Methylocystaceae</taxon>
        <taxon>Methylosinus</taxon>
    </lineage>
</organism>
<proteinExistence type="predicted"/>
<dbReference type="SUPFAM" id="SSF53474">
    <property type="entry name" value="alpha/beta-Hydrolases"/>
    <property type="match status" value="1"/>
</dbReference>
<reference evidence="3 4" key="1">
    <citation type="journal article" date="2018" name="Appl. Microbiol. Biotechnol.">
        <title>Co-cultivation of the strictly anaerobic methanogen Methanosarcina barkeri with aerobic methanotrophs in an oxygen-limited membrane bioreactor.</title>
        <authorList>
            <person name="In 't Zandt M.H."/>
            <person name="van den Bosch T.J.M."/>
            <person name="Rijkers R."/>
            <person name="van Kessel M.A.H.J."/>
            <person name="Jetten M.S.M."/>
            <person name="Welte C.U."/>
        </authorList>
    </citation>
    <scope>NUCLEOTIDE SEQUENCE [LARGE SCALE GENOMIC DNA]</scope>
    <source>
        <strain evidence="3 4">DSM 17706</strain>
    </source>
</reference>
<comment type="caution">
    <text evidence="3">The sequence shown here is derived from an EMBL/GenBank/DDBJ whole genome shotgun (WGS) entry which is preliminary data.</text>
</comment>
<feature type="region of interest" description="Disordered" evidence="1">
    <location>
        <begin position="378"/>
        <end position="401"/>
    </location>
</feature>
<feature type="compositionally biased region" description="Basic and acidic residues" evidence="1">
    <location>
        <begin position="389"/>
        <end position="401"/>
    </location>
</feature>
<keyword evidence="4" id="KW-1185">Reference proteome</keyword>
<dbReference type="AlphaFoldDB" id="A0A2U1SNT5"/>
<sequence>MTATKPKKKLVIFCDGTWNEPTERGTNVVRMLQATDFLDADGNPQLTHYIAGVGTRKDEKVIGGAFGFGISDNIKDAYAFIVSNYEPGDDIYLFGFSRGAYTARSIAGLIHNLGVLKRWNLPLVSIAYDHYKDRAAEWRPGGASAQTFRDENCHPYPTKIKFLGVWDTVGALGAPYGEILGRLFDKLFKTSFHDVTLSASVDSAYHALAADERRWPFRPTPIALTDYHLERDAKNIAEKGFPLYKQRWFPGVHSNVGGGYQEHGLSDYALVWMAERAAENGLKLLKFADVKFSVDRPFSPDPTEKIQNSQTLGYKLATTLLVKLPAAFGLPSVYPKADQGLAKHASWGGDYIRPIAPDEDFAPVREKAEIDPSYRPKQLTTIGVPVAQEQEKAKEKEREPA</sequence>
<dbReference type="PANTHER" id="PTHR33840:SF1">
    <property type="entry name" value="TLE1 PHOSPHOLIPASE DOMAIN-CONTAINING PROTEIN"/>
    <property type="match status" value="1"/>
</dbReference>
<accession>A0A2U1SNT5</accession>
<dbReference type="OrthoDB" id="4378831at2"/>
<evidence type="ECO:0000313" key="4">
    <source>
        <dbReference type="Proteomes" id="UP000245137"/>
    </source>
</evidence>
<dbReference type="PANTHER" id="PTHR33840">
    <property type="match status" value="1"/>
</dbReference>